<gene>
    <name evidence="1" type="ORF">KIN20_030173</name>
</gene>
<accession>A0AAD5R495</accession>
<name>A0AAD5R495_PARTN</name>
<keyword evidence="2" id="KW-1185">Reference proteome</keyword>
<evidence type="ECO:0000313" key="1">
    <source>
        <dbReference type="EMBL" id="KAJ1368834.1"/>
    </source>
</evidence>
<dbReference type="Proteomes" id="UP001196413">
    <property type="component" value="Unassembled WGS sequence"/>
</dbReference>
<proteinExistence type="predicted"/>
<protein>
    <submittedName>
        <fullName evidence="1">Uncharacterized protein</fullName>
    </submittedName>
</protein>
<dbReference type="EMBL" id="JAHQIW010006329">
    <property type="protein sequence ID" value="KAJ1368834.1"/>
    <property type="molecule type" value="Genomic_DNA"/>
</dbReference>
<dbReference type="AlphaFoldDB" id="A0AAD5R495"/>
<sequence>MVISLISLTSITGGLYTDFTAATNGHVIVCTQVDVVYCTSTLSNPVSSWLLFAQYFVNPIHYDSSEEFVYGSEQAAFGCRGTAIRDDTRDDVLTYINNNRARLAQGKYKPNGLSSSSDINKLFPSPPIGLITESSDSHKQSHKRSQVSLAV</sequence>
<evidence type="ECO:0000313" key="2">
    <source>
        <dbReference type="Proteomes" id="UP001196413"/>
    </source>
</evidence>
<comment type="caution">
    <text evidence="1">The sequence shown here is derived from an EMBL/GenBank/DDBJ whole genome shotgun (WGS) entry which is preliminary data.</text>
</comment>
<organism evidence="1 2">
    <name type="scientific">Parelaphostrongylus tenuis</name>
    <name type="common">Meningeal worm</name>
    <dbReference type="NCBI Taxonomy" id="148309"/>
    <lineage>
        <taxon>Eukaryota</taxon>
        <taxon>Metazoa</taxon>
        <taxon>Ecdysozoa</taxon>
        <taxon>Nematoda</taxon>
        <taxon>Chromadorea</taxon>
        <taxon>Rhabditida</taxon>
        <taxon>Rhabditina</taxon>
        <taxon>Rhabditomorpha</taxon>
        <taxon>Strongyloidea</taxon>
        <taxon>Metastrongylidae</taxon>
        <taxon>Parelaphostrongylus</taxon>
    </lineage>
</organism>
<reference evidence="1" key="1">
    <citation type="submission" date="2021-06" db="EMBL/GenBank/DDBJ databases">
        <title>Parelaphostrongylus tenuis whole genome reference sequence.</title>
        <authorList>
            <person name="Garwood T.J."/>
            <person name="Larsen P.A."/>
            <person name="Fountain-Jones N.M."/>
            <person name="Garbe J.R."/>
            <person name="Macchietto M.G."/>
            <person name="Kania S.A."/>
            <person name="Gerhold R.W."/>
            <person name="Richards J.E."/>
            <person name="Wolf T.M."/>
        </authorList>
    </citation>
    <scope>NUCLEOTIDE SEQUENCE</scope>
    <source>
        <strain evidence="1">MNPRO001-30</strain>
        <tissue evidence="1">Meninges</tissue>
    </source>
</reference>